<dbReference type="InterPro" id="IPR024607">
    <property type="entry name" value="Sulfatase_CS"/>
</dbReference>
<evidence type="ECO:0000259" key="6">
    <source>
        <dbReference type="Pfam" id="PF00884"/>
    </source>
</evidence>
<dbReference type="PROSITE" id="PS00149">
    <property type="entry name" value="SULFATASE_2"/>
    <property type="match status" value="1"/>
</dbReference>
<dbReference type="PANTHER" id="PTHR42693:SF53">
    <property type="entry name" value="ENDO-4-O-SULFATASE"/>
    <property type="match status" value="1"/>
</dbReference>
<feature type="region of interest" description="Disordered" evidence="5">
    <location>
        <begin position="1"/>
        <end position="26"/>
    </location>
</feature>
<dbReference type="SUPFAM" id="SSF53649">
    <property type="entry name" value="Alkaline phosphatase-like"/>
    <property type="match status" value="1"/>
</dbReference>
<name>A0A382ZKY9_9ZZZZ</name>
<evidence type="ECO:0000256" key="2">
    <source>
        <dbReference type="ARBA" id="ARBA00022723"/>
    </source>
</evidence>
<dbReference type="Pfam" id="PF00884">
    <property type="entry name" value="Sulfatase"/>
    <property type="match status" value="1"/>
</dbReference>
<comment type="similarity">
    <text evidence="1">Belongs to the sulfatase family.</text>
</comment>
<feature type="domain" description="Sulfatase N-terminal" evidence="6">
    <location>
        <begin position="1"/>
        <end position="119"/>
    </location>
</feature>
<feature type="non-terminal residue" evidence="7">
    <location>
        <position position="165"/>
    </location>
</feature>
<keyword evidence="2" id="KW-0479">Metal-binding</keyword>
<organism evidence="7">
    <name type="scientific">marine metagenome</name>
    <dbReference type="NCBI Taxonomy" id="408172"/>
    <lineage>
        <taxon>unclassified sequences</taxon>
        <taxon>metagenomes</taxon>
        <taxon>ecological metagenomes</taxon>
    </lineage>
</organism>
<accession>A0A382ZKY9</accession>
<reference evidence="7" key="1">
    <citation type="submission" date="2018-05" db="EMBL/GenBank/DDBJ databases">
        <authorList>
            <person name="Lanie J.A."/>
            <person name="Ng W.-L."/>
            <person name="Kazmierczak K.M."/>
            <person name="Andrzejewski T.M."/>
            <person name="Davidsen T.M."/>
            <person name="Wayne K.J."/>
            <person name="Tettelin H."/>
            <person name="Glass J.I."/>
            <person name="Rusch D."/>
            <person name="Podicherti R."/>
            <person name="Tsui H.-C.T."/>
            <person name="Winkler M.E."/>
        </authorList>
    </citation>
    <scope>NUCLEOTIDE SEQUENCE</scope>
</reference>
<dbReference type="InterPro" id="IPR017850">
    <property type="entry name" value="Alkaline_phosphatase_core_sf"/>
</dbReference>
<evidence type="ECO:0000313" key="7">
    <source>
        <dbReference type="EMBL" id="SVD95348.1"/>
    </source>
</evidence>
<dbReference type="PROSITE" id="PS00523">
    <property type="entry name" value="SULFATASE_1"/>
    <property type="match status" value="1"/>
</dbReference>
<dbReference type="InterPro" id="IPR050738">
    <property type="entry name" value="Sulfatase"/>
</dbReference>
<keyword evidence="4" id="KW-0106">Calcium</keyword>
<evidence type="ECO:0000256" key="4">
    <source>
        <dbReference type="ARBA" id="ARBA00022837"/>
    </source>
</evidence>
<dbReference type="PANTHER" id="PTHR42693">
    <property type="entry name" value="ARYLSULFATASE FAMILY MEMBER"/>
    <property type="match status" value="1"/>
</dbReference>
<dbReference type="GO" id="GO:0004065">
    <property type="term" value="F:arylsulfatase activity"/>
    <property type="evidence" value="ECO:0007669"/>
    <property type="project" value="TreeGrafter"/>
</dbReference>
<dbReference type="EMBL" id="UINC01184233">
    <property type="protein sequence ID" value="SVD95348.1"/>
    <property type="molecule type" value="Genomic_DNA"/>
</dbReference>
<evidence type="ECO:0000256" key="3">
    <source>
        <dbReference type="ARBA" id="ARBA00022801"/>
    </source>
</evidence>
<dbReference type="GO" id="GO:0046872">
    <property type="term" value="F:metal ion binding"/>
    <property type="evidence" value="ECO:0007669"/>
    <property type="project" value="UniProtKB-KW"/>
</dbReference>
<gene>
    <name evidence="7" type="ORF">METZ01_LOCUS448202</name>
</gene>
<sequence>MADDMGSGDVRALNSKSRIPTPNLDRLSREGMTFTDAHSPSAVCTPTRYGVMTGRYCWRSRMKSGVLNGYGTPLIEPGRITVGSFLNDNGYATACVGKWHLGLGFVRKENSNNKQDFDYSKSLTDGAHTHGFNFSFIIPASLDFPPYVYIKNGTVTAVPDRVQPA</sequence>
<evidence type="ECO:0000256" key="1">
    <source>
        <dbReference type="ARBA" id="ARBA00008779"/>
    </source>
</evidence>
<evidence type="ECO:0000256" key="5">
    <source>
        <dbReference type="SAM" id="MobiDB-lite"/>
    </source>
</evidence>
<dbReference type="Gene3D" id="3.40.720.10">
    <property type="entry name" value="Alkaline Phosphatase, subunit A"/>
    <property type="match status" value="1"/>
</dbReference>
<proteinExistence type="inferred from homology"/>
<dbReference type="InterPro" id="IPR000917">
    <property type="entry name" value="Sulfatase_N"/>
</dbReference>
<keyword evidence="3" id="KW-0378">Hydrolase</keyword>
<protein>
    <recommendedName>
        <fullName evidence="6">Sulfatase N-terminal domain-containing protein</fullName>
    </recommendedName>
</protein>
<dbReference type="AlphaFoldDB" id="A0A382ZKY9"/>